<dbReference type="Proteomes" id="UP000095280">
    <property type="component" value="Unplaced"/>
</dbReference>
<reference evidence="8" key="1">
    <citation type="submission" date="2016-11" db="UniProtKB">
        <authorList>
            <consortium name="WormBaseParasite"/>
        </authorList>
    </citation>
    <scope>IDENTIFICATION</scope>
</reference>
<keyword evidence="5" id="KW-0472">Membrane</keyword>
<keyword evidence="4" id="KW-1133">Transmembrane helix</keyword>
<evidence type="ECO:0000256" key="6">
    <source>
        <dbReference type="SAM" id="MobiDB-lite"/>
    </source>
</evidence>
<organism evidence="7 8">
    <name type="scientific">Macrostomum lignano</name>
    <dbReference type="NCBI Taxonomy" id="282301"/>
    <lineage>
        <taxon>Eukaryota</taxon>
        <taxon>Metazoa</taxon>
        <taxon>Spiralia</taxon>
        <taxon>Lophotrochozoa</taxon>
        <taxon>Platyhelminthes</taxon>
        <taxon>Rhabditophora</taxon>
        <taxon>Macrostomorpha</taxon>
        <taxon>Macrostomida</taxon>
        <taxon>Macrostomidae</taxon>
        <taxon>Macrostomum</taxon>
    </lineage>
</organism>
<accession>A0A1I8FGU1</accession>
<comment type="subcellular location">
    <subcellularLocation>
        <location evidence="1">Membrane</location>
    </subcellularLocation>
</comment>
<evidence type="ECO:0000256" key="4">
    <source>
        <dbReference type="ARBA" id="ARBA00022989"/>
    </source>
</evidence>
<evidence type="ECO:0000256" key="2">
    <source>
        <dbReference type="ARBA" id="ARBA00022692"/>
    </source>
</evidence>
<keyword evidence="3" id="KW-0677">Repeat</keyword>
<dbReference type="GO" id="GO:0061025">
    <property type="term" value="P:membrane fusion"/>
    <property type="evidence" value="ECO:0007669"/>
    <property type="project" value="TreeGrafter"/>
</dbReference>
<dbReference type="AlphaFoldDB" id="A0A1I8FGU1"/>
<sequence length="240" mass="26755">DERLALHVLNCLPLVKEHVETRPLYSPLQPPGIEQGKLQCWVDIFPCLAGTLPQPTDVRPREPRNTNCESSCGNTKDGWLAGLDEKQETDVHYAAASTGFGNFNWRFKFPMDYLPAEKCHGGEEEGAFWSLDATEQCIPPNLVVQIWDNDKFSADDFAWHLGAQLVQHAGAEEEVADTRAYGYWPCINDEKPDGEETQTGKVEMELELLTVEEAQLRPAGFGQDEPNEKPASGAAQVELQ</sequence>
<dbReference type="InterPro" id="IPR037721">
    <property type="entry name" value="Ferlin"/>
</dbReference>
<evidence type="ECO:0000256" key="3">
    <source>
        <dbReference type="ARBA" id="ARBA00022737"/>
    </source>
</evidence>
<feature type="region of interest" description="Disordered" evidence="6">
    <location>
        <begin position="216"/>
        <end position="240"/>
    </location>
</feature>
<evidence type="ECO:0000313" key="7">
    <source>
        <dbReference type="Proteomes" id="UP000095280"/>
    </source>
</evidence>
<dbReference type="InterPro" id="IPR035892">
    <property type="entry name" value="C2_domain_sf"/>
</dbReference>
<dbReference type="GO" id="GO:0016020">
    <property type="term" value="C:membrane"/>
    <property type="evidence" value="ECO:0007669"/>
    <property type="project" value="UniProtKB-SubCell"/>
</dbReference>
<keyword evidence="2" id="KW-0812">Transmembrane</keyword>
<dbReference type="PANTHER" id="PTHR12546:SF33">
    <property type="entry name" value="SPERM VESICLE FUSION PROTEIN FER-1"/>
    <property type="match status" value="1"/>
</dbReference>
<dbReference type="Gene3D" id="2.60.40.150">
    <property type="entry name" value="C2 domain"/>
    <property type="match status" value="1"/>
</dbReference>
<evidence type="ECO:0000256" key="1">
    <source>
        <dbReference type="ARBA" id="ARBA00004370"/>
    </source>
</evidence>
<dbReference type="GO" id="GO:0007009">
    <property type="term" value="P:plasma membrane organization"/>
    <property type="evidence" value="ECO:0007669"/>
    <property type="project" value="TreeGrafter"/>
</dbReference>
<name>A0A1I8FGU1_9PLAT</name>
<keyword evidence="7" id="KW-1185">Reference proteome</keyword>
<evidence type="ECO:0000313" key="8">
    <source>
        <dbReference type="WBParaSite" id="maker-unitig_32502-snap-gene-0.3-mRNA-1"/>
    </source>
</evidence>
<proteinExistence type="predicted"/>
<evidence type="ECO:0000256" key="5">
    <source>
        <dbReference type="ARBA" id="ARBA00023136"/>
    </source>
</evidence>
<dbReference type="PANTHER" id="PTHR12546">
    <property type="entry name" value="FER-1-LIKE"/>
    <property type="match status" value="1"/>
</dbReference>
<protein>
    <submittedName>
        <fullName evidence="8">C2 domain-containing protein</fullName>
    </submittedName>
</protein>
<dbReference type="WBParaSite" id="maker-unitig_32502-snap-gene-0.3-mRNA-1">
    <property type="protein sequence ID" value="maker-unitig_32502-snap-gene-0.3-mRNA-1"/>
    <property type="gene ID" value="maker-unitig_32502-snap-gene-0.3"/>
</dbReference>